<evidence type="ECO:0000259" key="6">
    <source>
        <dbReference type="Pfam" id="PF13664"/>
    </source>
</evidence>
<protein>
    <recommendedName>
        <fullName evidence="6">TMEM205-like domain-containing protein</fullName>
    </recommendedName>
</protein>
<reference evidence="7" key="1">
    <citation type="journal article" date="2020" name="Stud. Mycol.">
        <title>101 Dothideomycetes genomes: a test case for predicting lifestyles and emergence of pathogens.</title>
        <authorList>
            <person name="Haridas S."/>
            <person name="Albert R."/>
            <person name="Binder M."/>
            <person name="Bloem J."/>
            <person name="Labutti K."/>
            <person name="Salamov A."/>
            <person name="Andreopoulos B."/>
            <person name="Baker S."/>
            <person name="Barry K."/>
            <person name="Bills G."/>
            <person name="Bluhm B."/>
            <person name="Cannon C."/>
            <person name="Castanera R."/>
            <person name="Culley D."/>
            <person name="Daum C."/>
            <person name="Ezra D."/>
            <person name="Gonzalez J."/>
            <person name="Henrissat B."/>
            <person name="Kuo A."/>
            <person name="Liang C."/>
            <person name="Lipzen A."/>
            <person name="Lutzoni F."/>
            <person name="Magnuson J."/>
            <person name="Mondo S."/>
            <person name="Nolan M."/>
            <person name="Ohm R."/>
            <person name="Pangilinan J."/>
            <person name="Park H.-J."/>
            <person name="Ramirez L."/>
            <person name="Alfaro M."/>
            <person name="Sun H."/>
            <person name="Tritt A."/>
            <person name="Yoshinaga Y."/>
            <person name="Zwiers L.-H."/>
            <person name="Turgeon B."/>
            <person name="Goodwin S."/>
            <person name="Spatafora J."/>
            <person name="Crous P."/>
            <person name="Grigoriev I."/>
        </authorList>
    </citation>
    <scope>NUCLEOTIDE SEQUENCE</scope>
    <source>
        <strain evidence="7">CBS 260.36</strain>
    </source>
</reference>
<accession>A0A9P4MS20</accession>
<feature type="transmembrane region" description="Helical" evidence="5">
    <location>
        <begin position="14"/>
        <end position="35"/>
    </location>
</feature>
<feature type="domain" description="TMEM205-like" evidence="6">
    <location>
        <begin position="19"/>
        <end position="135"/>
    </location>
</feature>
<dbReference type="Pfam" id="PF13664">
    <property type="entry name" value="DUF4149"/>
    <property type="match status" value="1"/>
</dbReference>
<dbReference type="EMBL" id="ML996081">
    <property type="protein sequence ID" value="KAF2157106.1"/>
    <property type="molecule type" value="Genomic_DNA"/>
</dbReference>
<keyword evidence="8" id="KW-1185">Reference proteome</keyword>
<evidence type="ECO:0000313" key="7">
    <source>
        <dbReference type="EMBL" id="KAF2157106.1"/>
    </source>
</evidence>
<dbReference type="Proteomes" id="UP000799439">
    <property type="component" value="Unassembled WGS sequence"/>
</dbReference>
<dbReference type="InterPro" id="IPR025423">
    <property type="entry name" value="TMEM205-like"/>
</dbReference>
<gene>
    <name evidence="7" type="ORF">K461DRAFT_218444</name>
</gene>
<keyword evidence="3 5" id="KW-1133">Transmembrane helix</keyword>
<keyword evidence="2 5" id="KW-0812">Transmembrane</keyword>
<name>A0A9P4MS20_9PEZI</name>
<evidence type="ECO:0000256" key="4">
    <source>
        <dbReference type="ARBA" id="ARBA00023136"/>
    </source>
</evidence>
<dbReference type="AlphaFoldDB" id="A0A9P4MS20"/>
<evidence type="ECO:0000313" key="8">
    <source>
        <dbReference type="Proteomes" id="UP000799439"/>
    </source>
</evidence>
<dbReference type="PANTHER" id="PTHR23241:SF106">
    <property type="entry name" value="DUF4149 DOMAIN-CONTAINING PROTEIN"/>
    <property type="match status" value="1"/>
</dbReference>
<keyword evidence="4 5" id="KW-0472">Membrane</keyword>
<evidence type="ECO:0000256" key="1">
    <source>
        <dbReference type="ARBA" id="ARBA00004370"/>
    </source>
</evidence>
<dbReference type="InterPro" id="IPR053009">
    <property type="entry name" value="Xanthocillin_Biosynth-Assoc"/>
</dbReference>
<evidence type="ECO:0000256" key="5">
    <source>
        <dbReference type="SAM" id="Phobius"/>
    </source>
</evidence>
<dbReference type="OrthoDB" id="1641132at2759"/>
<feature type="transmembrane region" description="Helical" evidence="5">
    <location>
        <begin position="56"/>
        <end position="74"/>
    </location>
</feature>
<proteinExistence type="predicted"/>
<feature type="transmembrane region" description="Helical" evidence="5">
    <location>
        <begin position="169"/>
        <end position="188"/>
    </location>
</feature>
<dbReference type="GO" id="GO:0016020">
    <property type="term" value="C:membrane"/>
    <property type="evidence" value="ECO:0007669"/>
    <property type="project" value="UniProtKB-SubCell"/>
</dbReference>
<comment type="caution">
    <text evidence="7">The sequence shown here is derived from an EMBL/GenBank/DDBJ whole genome shotgun (WGS) entry which is preliminary data.</text>
</comment>
<dbReference type="PANTHER" id="PTHR23241">
    <property type="entry name" value="LATE EMBRYOGENESIS ABUNDANT PLANTS LEA-RELATED"/>
    <property type="match status" value="1"/>
</dbReference>
<evidence type="ECO:0000256" key="2">
    <source>
        <dbReference type="ARBA" id="ARBA00022692"/>
    </source>
</evidence>
<organism evidence="7 8">
    <name type="scientific">Myriangium duriaei CBS 260.36</name>
    <dbReference type="NCBI Taxonomy" id="1168546"/>
    <lineage>
        <taxon>Eukaryota</taxon>
        <taxon>Fungi</taxon>
        <taxon>Dikarya</taxon>
        <taxon>Ascomycota</taxon>
        <taxon>Pezizomycotina</taxon>
        <taxon>Dothideomycetes</taxon>
        <taxon>Dothideomycetidae</taxon>
        <taxon>Myriangiales</taxon>
        <taxon>Myriangiaceae</taxon>
        <taxon>Myriangium</taxon>
    </lineage>
</organism>
<evidence type="ECO:0000256" key="3">
    <source>
        <dbReference type="ARBA" id="ARBA00022989"/>
    </source>
</evidence>
<feature type="transmembrane region" description="Helical" evidence="5">
    <location>
        <begin position="101"/>
        <end position="123"/>
    </location>
</feature>
<sequence length="190" mass="20527">MASTSSTSLLDPRAYHIICYSTFVGTTFFQSFVAGPVGFKTLPRAMFGRLQQTTTPVFFAIQTALSIGMILTYPGERSTSAGLLGHRVHAGWSGLMADSNLWTITIPLLVILVTSAANLVVLGPATTKTMKLRHHQETRDGKKSYDAGPHSPEMAALNKRFGMLHGASSLLDLVGYIASLYYGFILGARI</sequence>
<comment type="subcellular location">
    <subcellularLocation>
        <location evidence="1">Membrane</location>
    </subcellularLocation>
</comment>